<sequence>MLSGLARAASGGLPGSVQARPLQQLFQQGWSASQGVTCWDSCTESCSVSSVDVDGTSSPSTSYSHLQSHPRCDSAPAMAFTMPSSCSIMNGPQLQLQQLRAYRIPNRVLQPKVPYSVRTGRPAPQPFPELERLKAPSGEIRWHRSVVRFPPEVAVEIQEGTPQEPGRTLVLSGKAGTIRLSLQALDPTGLIALRLLRLPSTSSSSPAAGSKAPASASPSGGRSMLVVVSPHKGRFEALGGELNKAIRGVMAGYLLGLTVKGVGYRMEPVEEVSEDMIRSVRLSPTQLARRSRAPDGAAPKPYYFEAPGAAGDKQQNVAFPYNKPASAIRLKVGYSRTAVYPLPPHIRAFFLKPTLLYLYGLELDELKRVAAEIRSVRKPNPYTGNGVQYLDEVVKIKARAGSK</sequence>
<proteinExistence type="inferred from homology"/>
<dbReference type="InterPro" id="IPR036789">
    <property type="entry name" value="Ribosomal_uL6-like_a/b-dom_sf"/>
</dbReference>
<dbReference type="PANTHER" id="PTHR11655:SF14">
    <property type="entry name" value="LARGE RIBOSOMAL SUBUNIT PROTEIN UL6M"/>
    <property type="match status" value="1"/>
</dbReference>
<keyword evidence="2" id="KW-0689">Ribosomal protein</keyword>
<dbReference type="GO" id="GO:0002181">
    <property type="term" value="P:cytoplasmic translation"/>
    <property type="evidence" value="ECO:0007669"/>
    <property type="project" value="TreeGrafter"/>
</dbReference>
<keyword evidence="3" id="KW-0687">Ribonucleoprotein</keyword>
<dbReference type="Gene3D" id="3.90.930.12">
    <property type="entry name" value="Ribosomal protein L6, alpha-beta domain"/>
    <property type="match status" value="1"/>
</dbReference>
<dbReference type="AlphaFoldDB" id="A0AAD3HL34"/>
<dbReference type="EMBL" id="BMAR01000008">
    <property type="protein sequence ID" value="GFR44703.1"/>
    <property type="molecule type" value="Genomic_DNA"/>
</dbReference>
<evidence type="ECO:0000313" key="6">
    <source>
        <dbReference type="Proteomes" id="UP001054857"/>
    </source>
</evidence>
<dbReference type="PANTHER" id="PTHR11655">
    <property type="entry name" value="60S/50S RIBOSOMAL PROTEIN L6/L9"/>
    <property type="match status" value="1"/>
</dbReference>
<dbReference type="GO" id="GO:1990904">
    <property type="term" value="C:ribonucleoprotein complex"/>
    <property type="evidence" value="ECO:0007669"/>
    <property type="project" value="UniProtKB-KW"/>
</dbReference>
<name>A0AAD3HL34_9CHLO</name>
<evidence type="ECO:0000256" key="3">
    <source>
        <dbReference type="ARBA" id="ARBA00023274"/>
    </source>
</evidence>
<comment type="similarity">
    <text evidence="1">Belongs to the universal ribosomal protein uL6 family.</text>
</comment>
<evidence type="ECO:0000256" key="1">
    <source>
        <dbReference type="ARBA" id="ARBA00009356"/>
    </source>
</evidence>
<evidence type="ECO:0008006" key="7">
    <source>
        <dbReference type="Google" id="ProtNLM"/>
    </source>
</evidence>
<dbReference type="GO" id="GO:0005840">
    <property type="term" value="C:ribosome"/>
    <property type="evidence" value="ECO:0007669"/>
    <property type="project" value="UniProtKB-KW"/>
</dbReference>
<keyword evidence="6" id="KW-1185">Reference proteome</keyword>
<accession>A0AAD3HL34</accession>
<dbReference type="SUPFAM" id="SSF56053">
    <property type="entry name" value="Ribosomal protein L6"/>
    <property type="match status" value="1"/>
</dbReference>
<dbReference type="Proteomes" id="UP001054857">
    <property type="component" value="Unassembled WGS sequence"/>
</dbReference>
<dbReference type="GO" id="GO:0019843">
    <property type="term" value="F:rRNA binding"/>
    <property type="evidence" value="ECO:0007669"/>
    <property type="project" value="InterPro"/>
</dbReference>
<dbReference type="InterPro" id="IPR000702">
    <property type="entry name" value="Ribosomal_uL6-like"/>
</dbReference>
<evidence type="ECO:0000256" key="4">
    <source>
        <dbReference type="SAM" id="MobiDB-lite"/>
    </source>
</evidence>
<evidence type="ECO:0000313" key="5">
    <source>
        <dbReference type="EMBL" id="GFR44703.1"/>
    </source>
</evidence>
<organism evidence="5 6">
    <name type="scientific">Astrephomene gubernaculifera</name>
    <dbReference type="NCBI Taxonomy" id="47775"/>
    <lineage>
        <taxon>Eukaryota</taxon>
        <taxon>Viridiplantae</taxon>
        <taxon>Chlorophyta</taxon>
        <taxon>core chlorophytes</taxon>
        <taxon>Chlorophyceae</taxon>
        <taxon>CS clade</taxon>
        <taxon>Chlamydomonadales</taxon>
        <taxon>Astrephomenaceae</taxon>
        <taxon>Astrephomene</taxon>
    </lineage>
</organism>
<gene>
    <name evidence="5" type="ORF">Agub_g5701</name>
</gene>
<feature type="region of interest" description="Disordered" evidence="4">
    <location>
        <begin position="200"/>
        <end position="223"/>
    </location>
</feature>
<protein>
    <recommendedName>
        <fullName evidence="7">Ribosomal protein L6</fullName>
    </recommendedName>
</protein>
<comment type="caution">
    <text evidence="5">The sequence shown here is derived from an EMBL/GenBank/DDBJ whole genome shotgun (WGS) entry which is preliminary data.</text>
</comment>
<evidence type="ECO:0000256" key="2">
    <source>
        <dbReference type="ARBA" id="ARBA00022980"/>
    </source>
</evidence>
<dbReference type="GO" id="GO:0003735">
    <property type="term" value="F:structural constituent of ribosome"/>
    <property type="evidence" value="ECO:0007669"/>
    <property type="project" value="InterPro"/>
</dbReference>
<reference evidence="5 6" key="1">
    <citation type="journal article" date="2021" name="Sci. Rep.">
        <title>Genome sequencing of the multicellular alga Astrephomene provides insights into convergent evolution of germ-soma differentiation.</title>
        <authorList>
            <person name="Yamashita S."/>
            <person name="Yamamoto K."/>
            <person name="Matsuzaki R."/>
            <person name="Suzuki S."/>
            <person name="Yamaguchi H."/>
            <person name="Hirooka S."/>
            <person name="Minakuchi Y."/>
            <person name="Miyagishima S."/>
            <person name="Kawachi M."/>
            <person name="Toyoda A."/>
            <person name="Nozaki H."/>
        </authorList>
    </citation>
    <scope>NUCLEOTIDE SEQUENCE [LARGE SCALE GENOMIC DNA]</scope>
    <source>
        <strain evidence="5 6">NIES-4017</strain>
    </source>
</reference>